<reference evidence="1" key="1">
    <citation type="submission" date="2018-05" db="EMBL/GenBank/DDBJ databases">
        <authorList>
            <person name="Lanie J.A."/>
            <person name="Ng W.-L."/>
            <person name="Kazmierczak K.M."/>
            <person name="Andrzejewski T.M."/>
            <person name="Davidsen T.M."/>
            <person name="Wayne K.J."/>
            <person name="Tettelin H."/>
            <person name="Glass J.I."/>
            <person name="Rusch D."/>
            <person name="Podicherti R."/>
            <person name="Tsui H.-C.T."/>
            <person name="Winkler M.E."/>
        </authorList>
    </citation>
    <scope>NUCLEOTIDE SEQUENCE</scope>
</reference>
<dbReference type="AlphaFoldDB" id="A0A381UNV7"/>
<feature type="non-terminal residue" evidence="1">
    <location>
        <position position="29"/>
    </location>
</feature>
<gene>
    <name evidence="1" type="ORF">METZ01_LOCUS82699</name>
</gene>
<evidence type="ECO:0000313" key="1">
    <source>
        <dbReference type="EMBL" id="SVA29845.1"/>
    </source>
</evidence>
<organism evidence="1">
    <name type="scientific">marine metagenome</name>
    <dbReference type="NCBI Taxonomy" id="408172"/>
    <lineage>
        <taxon>unclassified sequences</taxon>
        <taxon>metagenomes</taxon>
        <taxon>ecological metagenomes</taxon>
    </lineage>
</organism>
<accession>A0A381UNV7</accession>
<proteinExistence type="predicted"/>
<sequence length="29" mass="3064">MTEVRSTTVFKCVATPGVEWCHVLPGGGT</sequence>
<dbReference type="EMBL" id="UINC01006820">
    <property type="protein sequence ID" value="SVA29845.1"/>
    <property type="molecule type" value="Genomic_DNA"/>
</dbReference>
<name>A0A381UNV7_9ZZZZ</name>
<protein>
    <submittedName>
        <fullName evidence="1">Uncharacterized protein</fullName>
    </submittedName>
</protein>